<name>A0A160T6D4_9CHLR</name>
<evidence type="ECO:0000313" key="2">
    <source>
        <dbReference type="Proteomes" id="UP000215027"/>
    </source>
</evidence>
<accession>A0A160T6D4</accession>
<protein>
    <submittedName>
        <fullName evidence="1">Uncharacterized protein</fullName>
    </submittedName>
</protein>
<gene>
    <name evidence="1" type="ORF">CFX0092_B0427</name>
</gene>
<dbReference type="KEGG" id="pbf:CFX0092_B0427"/>
<keyword evidence="2" id="KW-1185">Reference proteome</keyword>
<reference evidence="1" key="1">
    <citation type="submission" date="2016-01" db="EMBL/GenBank/DDBJ databases">
        <authorList>
            <person name="Mcilroy J.S."/>
            <person name="Karst M S."/>
            <person name="Albertsen M."/>
        </authorList>
    </citation>
    <scope>NUCLEOTIDE SEQUENCE</scope>
    <source>
        <strain evidence="1">Cfx-K</strain>
    </source>
</reference>
<dbReference type="EMBL" id="LN890656">
    <property type="protein sequence ID" value="CUS05961.1"/>
    <property type="molecule type" value="Genomic_DNA"/>
</dbReference>
<organism evidence="1 2">
    <name type="scientific">Candidatus Promineifilum breve</name>
    <dbReference type="NCBI Taxonomy" id="1806508"/>
    <lineage>
        <taxon>Bacteria</taxon>
        <taxon>Bacillati</taxon>
        <taxon>Chloroflexota</taxon>
        <taxon>Ardenticatenia</taxon>
        <taxon>Candidatus Promineifilales</taxon>
        <taxon>Candidatus Promineifilaceae</taxon>
        <taxon>Candidatus Promineifilum</taxon>
    </lineage>
</organism>
<dbReference type="Proteomes" id="UP000215027">
    <property type="component" value="Chromosome II"/>
</dbReference>
<evidence type="ECO:0000313" key="1">
    <source>
        <dbReference type="EMBL" id="CUS05961.1"/>
    </source>
</evidence>
<proteinExistence type="predicted"/>
<sequence>MATTVFYADRRRHVDNTFDEFRFFQMGLGVVTTLEFGAGEVIAVLERGNGGVRYSFFRFFLSPDAHGMTFDLVRRNYHK</sequence>
<dbReference type="AlphaFoldDB" id="A0A160T6D4"/>